<name>A0AAD8Y9K3_9STRA</name>
<reference evidence="2" key="1">
    <citation type="submission" date="2023-06" db="EMBL/GenBank/DDBJ databases">
        <title>Survivors Of The Sea: Transcriptome response of Skeletonema marinoi to long-term dormancy.</title>
        <authorList>
            <person name="Pinder M.I.M."/>
            <person name="Kourtchenko O."/>
            <person name="Robertson E.K."/>
            <person name="Larsson T."/>
            <person name="Maumus F."/>
            <person name="Osuna-Cruz C.M."/>
            <person name="Vancaester E."/>
            <person name="Stenow R."/>
            <person name="Vandepoele K."/>
            <person name="Ploug H."/>
            <person name="Bruchert V."/>
            <person name="Godhe A."/>
            <person name="Topel M."/>
        </authorList>
    </citation>
    <scope>NUCLEOTIDE SEQUENCE</scope>
    <source>
        <strain evidence="2">R05AC</strain>
    </source>
</reference>
<feature type="domain" description="Methyltransferase" evidence="1">
    <location>
        <begin position="35"/>
        <end position="243"/>
    </location>
</feature>
<dbReference type="PANTHER" id="PTHR32026:SF27">
    <property type="entry name" value="METHYLTRANSFERASE FKBM DOMAIN-CONTAINING PROTEIN-RELATED"/>
    <property type="match status" value="1"/>
</dbReference>
<comment type="caution">
    <text evidence="2">The sequence shown here is derived from an EMBL/GenBank/DDBJ whole genome shotgun (WGS) entry which is preliminary data.</text>
</comment>
<proteinExistence type="predicted"/>
<dbReference type="EC" id="2.1.1.-" evidence="2"/>
<sequence>MKEKVKDMSPNFNPFYLPFREGRSGIPPRIYNRPKKPGNFYQNNYEPDFVCQHERRIGKLGDGGKWICDPHRISHQKDCLVYSVGSNNDFSFEEAVLDKIGHHCEIHTFDFGNYLAGANKVGYRLHNGVNKTAVNYHQIGLGSDDPPRFKSLKTVVNELGHNNRTVDIFKIDCEGCEWATAKHWFEADITLRQIQIELHQSKVDDTPRFFDMMYENKYVITHKESNIEFTGPGNVAIEYAFLKLAPEFFAGYVREKGGPEGLNSLHLSN</sequence>
<dbReference type="Pfam" id="PF13383">
    <property type="entry name" value="Methyltransf_22"/>
    <property type="match status" value="1"/>
</dbReference>
<keyword evidence="2" id="KW-0808">Transferase</keyword>
<dbReference type="InterPro" id="IPR025714">
    <property type="entry name" value="Methyltranfer_dom"/>
</dbReference>
<dbReference type="GO" id="GO:0008168">
    <property type="term" value="F:methyltransferase activity"/>
    <property type="evidence" value="ECO:0007669"/>
    <property type="project" value="UniProtKB-KW"/>
</dbReference>
<gene>
    <name evidence="2" type="ORF">QTG54_008212</name>
</gene>
<dbReference type="EMBL" id="JATAAI010000014">
    <property type="protein sequence ID" value="KAK1740960.1"/>
    <property type="molecule type" value="Genomic_DNA"/>
</dbReference>
<dbReference type="PANTHER" id="PTHR32026">
    <property type="entry name" value="METHYLTRANSFERASE-LIKE PROTEIN 24"/>
    <property type="match status" value="1"/>
</dbReference>
<dbReference type="GO" id="GO:0032259">
    <property type="term" value="P:methylation"/>
    <property type="evidence" value="ECO:0007669"/>
    <property type="project" value="UniProtKB-KW"/>
</dbReference>
<protein>
    <submittedName>
        <fullName evidence="2">Methyltransferase</fullName>
        <ecNumber evidence="2">2.1.1.-</ecNumber>
    </submittedName>
</protein>
<evidence type="ECO:0000313" key="3">
    <source>
        <dbReference type="Proteomes" id="UP001224775"/>
    </source>
</evidence>
<dbReference type="AlphaFoldDB" id="A0AAD8Y9K3"/>
<evidence type="ECO:0000259" key="1">
    <source>
        <dbReference type="Pfam" id="PF13383"/>
    </source>
</evidence>
<dbReference type="InterPro" id="IPR026913">
    <property type="entry name" value="METTL24"/>
</dbReference>
<organism evidence="2 3">
    <name type="scientific">Skeletonema marinoi</name>
    <dbReference type="NCBI Taxonomy" id="267567"/>
    <lineage>
        <taxon>Eukaryota</taxon>
        <taxon>Sar</taxon>
        <taxon>Stramenopiles</taxon>
        <taxon>Ochrophyta</taxon>
        <taxon>Bacillariophyta</taxon>
        <taxon>Coscinodiscophyceae</taxon>
        <taxon>Thalassiosirophycidae</taxon>
        <taxon>Thalassiosirales</taxon>
        <taxon>Skeletonemataceae</taxon>
        <taxon>Skeletonema</taxon>
        <taxon>Skeletonema marinoi-dohrnii complex</taxon>
    </lineage>
</organism>
<accession>A0AAD8Y9K3</accession>
<keyword evidence="2" id="KW-0489">Methyltransferase</keyword>
<dbReference type="Proteomes" id="UP001224775">
    <property type="component" value="Unassembled WGS sequence"/>
</dbReference>
<keyword evidence="3" id="KW-1185">Reference proteome</keyword>
<evidence type="ECO:0000313" key="2">
    <source>
        <dbReference type="EMBL" id="KAK1740960.1"/>
    </source>
</evidence>